<protein>
    <submittedName>
        <fullName evidence="1">L1p family of ribosomal protein</fullName>
    </submittedName>
</protein>
<dbReference type="RefSeq" id="XP_067919177.1">
    <property type="nucleotide sequence ID" value="XM_068068848.1"/>
</dbReference>
<dbReference type="AlphaFoldDB" id="A0A2C6KM40"/>
<evidence type="ECO:0000313" key="1">
    <source>
        <dbReference type="EMBL" id="PHJ17456.1"/>
    </source>
</evidence>
<sequence length="57" mass="5933">MEKNLLPAIPELGGGRARDQKGAQDAFVVGGHLSAQGTPPILMDPALLSPASVGYYR</sequence>
<name>A0A2C6KM40_9APIC</name>
<dbReference type="OrthoDB" id="767661at2759"/>
<organism evidence="1 2">
    <name type="scientific">Cystoisospora suis</name>
    <dbReference type="NCBI Taxonomy" id="483139"/>
    <lineage>
        <taxon>Eukaryota</taxon>
        <taxon>Sar</taxon>
        <taxon>Alveolata</taxon>
        <taxon>Apicomplexa</taxon>
        <taxon>Conoidasida</taxon>
        <taxon>Coccidia</taxon>
        <taxon>Eucoccidiorida</taxon>
        <taxon>Eimeriorina</taxon>
        <taxon>Sarcocystidae</taxon>
        <taxon>Cystoisospora</taxon>
    </lineage>
</organism>
<keyword evidence="1" id="KW-0687">Ribonucleoprotein</keyword>
<keyword evidence="2" id="KW-1185">Reference proteome</keyword>
<dbReference type="Proteomes" id="UP000221165">
    <property type="component" value="Unassembled WGS sequence"/>
</dbReference>
<gene>
    <name evidence="1" type="ORF">CSUI_008723</name>
</gene>
<evidence type="ECO:0000313" key="2">
    <source>
        <dbReference type="Proteomes" id="UP000221165"/>
    </source>
</evidence>
<accession>A0A2C6KM40</accession>
<dbReference type="EMBL" id="MIGC01004956">
    <property type="protein sequence ID" value="PHJ17456.1"/>
    <property type="molecule type" value="Genomic_DNA"/>
</dbReference>
<dbReference type="GeneID" id="94432059"/>
<proteinExistence type="predicted"/>
<dbReference type="VEuPathDB" id="ToxoDB:CSUI_008723"/>
<comment type="caution">
    <text evidence="1">The sequence shown here is derived from an EMBL/GenBank/DDBJ whole genome shotgun (WGS) entry which is preliminary data.</text>
</comment>
<keyword evidence="1" id="KW-0689">Ribosomal protein</keyword>
<dbReference type="GO" id="GO:0005840">
    <property type="term" value="C:ribosome"/>
    <property type="evidence" value="ECO:0007669"/>
    <property type="project" value="UniProtKB-KW"/>
</dbReference>
<reference evidence="1 2" key="1">
    <citation type="journal article" date="2017" name="Int. J. Parasitol.">
        <title>The genome of the protozoan parasite Cystoisospora suis and a reverse vaccinology approach to identify vaccine candidates.</title>
        <authorList>
            <person name="Palmieri N."/>
            <person name="Shrestha A."/>
            <person name="Ruttkowski B."/>
            <person name="Beck T."/>
            <person name="Vogl C."/>
            <person name="Tomley F."/>
            <person name="Blake D.P."/>
            <person name="Joachim A."/>
        </authorList>
    </citation>
    <scope>NUCLEOTIDE SEQUENCE [LARGE SCALE GENOMIC DNA]</scope>
    <source>
        <strain evidence="1 2">Wien I</strain>
    </source>
</reference>